<proteinExistence type="predicted"/>
<dbReference type="Pfam" id="PF05378">
    <property type="entry name" value="Hydant_A_N"/>
    <property type="match status" value="1"/>
</dbReference>
<keyword evidence="5" id="KW-1185">Reference proteome</keyword>
<protein>
    <submittedName>
        <fullName evidence="4">N-methylhydantoinase A</fullName>
    </submittedName>
</protein>
<dbReference type="PANTHER" id="PTHR11365:SF23">
    <property type="entry name" value="HYPOTHETICAL 5-OXOPROLINASE (EUROFUNG)-RELATED"/>
    <property type="match status" value="1"/>
</dbReference>
<dbReference type="Pfam" id="PF01968">
    <property type="entry name" value="Hydantoinase_A"/>
    <property type="match status" value="1"/>
</dbReference>
<evidence type="ECO:0000313" key="4">
    <source>
        <dbReference type="EMBL" id="ROP84419.1"/>
    </source>
</evidence>
<feature type="domain" description="Acetophenone carboxylase-like C-terminal" evidence="3">
    <location>
        <begin position="543"/>
        <end position="693"/>
    </location>
</feature>
<evidence type="ECO:0000259" key="3">
    <source>
        <dbReference type="Pfam" id="PF19278"/>
    </source>
</evidence>
<dbReference type="InterPro" id="IPR008040">
    <property type="entry name" value="Hydant_A_N"/>
</dbReference>
<sequence>MTGEQDTGEGIMAETQANGPRLAVDIGGTFTDIVLEAAGRRWTRKVLTTPQAPELGVMEGVAVTIADAGLMLAEIDILVHGTTLATNAIIERKGALTALIATEGFRDTIDIAYESRYDQYDVFIDKPPALVPRWRRFTVPERVDVKGQVRLPLDLAAVEALTGPLAEHKIESVAVALMHSYADPTHEEQIRQVLNRHLPDLWVTLSSEVCPEIREYERTSTAIANAYVQPLMAGYLARLEAALRQGGFAGAVYLMTSGGGLTTIATARRFPIRLVESGPAGGAILASHIAAAAGEEKVLSYDMGGTTAKICLIEKFRPASARAFEVDRAARFLKGSGLPLRIPVIEMVEIGAGGGSIARVDVLKRITVGPDSAGSEPGPACYGRGGAMPTVTDADVVLGKIDPARFAGGKIPLYPDRSAAVLEREVGEPLGLGPEMAALGVAEIVDENMANAARVHAVERGQAADGHTIVAFGGAAPLHAARLAEKLGIDRVIVPVNAGVGSAVGFLLAPIAYEVVRSRYMRLDAFDAGLANQLLAAMTAEADEVVAAGARGRPLTRTRYAFMRYVGQGHEIVVPLPDRPLVEADRTALQAAYDAEYRTLFARVVPTAAVEVLSWGVVVSTEAPLPAAVPDPAERSVAVEAARIDVFDAETGERAQIPLYWRADLAVGAALSGPAVIAEDETSTYVPARFGARIAATGSIVLERRAG</sequence>
<dbReference type="AlphaFoldDB" id="A0A3N1L056"/>
<evidence type="ECO:0000259" key="2">
    <source>
        <dbReference type="Pfam" id="PF05378"/>
    </source>
</evidence>
<evidence type="ECO:0000313" key="5">
    <source>
        <dbReference type="Proteomes" id="UP000278222"/>
    </source>
</evidence>
<evidence type="ECO:0000259" key="1">
    <source>
        <dbReference type="Pfam" id="PF01968"/>
    </source>
</evidence>
<dbReference type="InterPro" id="IPR002821">
    <property type="entry name" value="Hydantoinase_A"/>
</dbReference>
<reference evidence="4 5" key="1">
    <citation type="submission" date="2018-11" db="EMBL/GenBank/DDBJ databases">
        <title>Genomic Encyclopedia of Type Strains, Phase IV (KMG-IV): sequencing the most valuable type-strain genomes for metagenomic binning, comparative biology and taxonomic classification.</title>
        <authorList>
            <person name="Goeker M."/>
        </authorList>
    </citation>
    <scope>NUCLEOTIDE SEQUENCE [LARGE SCALE GENOMIC DNA]</scope>
    <source>
        <strain evidence="4 5">DSM 5900</strain>
    </source>
</reference>
<accession>A0A3N1L056</accession>
<name>A0A3N1L056_9PROT</name>
<dbReference type="InterPro" id="IPR049517">
    <property type="entry name" value="ACX-like_C"/>
</dbReference>
<gene>
    <name evidence="4" type="ORF">EDC65_3771</name>
</gene>
<comment type="caution">
    <text evidence="4">The sequence shown here is derived from an EMBL/GenBank/DDBJ whole genome shotgun (WGS) entry which is preliminary data.</text>
</comment>
<feature type="domain" description="Hydantoinase A/oxoprolinase" evidence="1">
    <location>
        <begin position="218"/>
        <end position="514"/>
    </location>
</feature>
<dbReference type="Proteomes" id="UP000278222">
    <property type="component" value="Unassembled WGS sequence"/>
</dbReference>
<dbReference type="GO" id="GO:0005829">
    <property type="term" value="C:cytosol"/>
    <property type="evidence" value="ECO:0007669"/>
    <property type="project" value="TreeGrafter"/>
</dbReference>
<dbReference type="Pfam" id="PF19278">
    <property type="entry name" value="Hydant_A_C"/>
    <property type="match status" value="1"/>
</dbReference>
<organism evidence="4 5">
    <name type="scientific">Stella humosa</name>
    <dbReference type="NCBI Taxonomy" id="94"/>
    <lineage>
        <taxon>Bacteria</taxon>
        <taxon>Pseudomonadati</taxon>
        <taxon>Pseudomonadota</taxon>
        <taxon>Alphaproteobacteria</taxon>
        <taxon>Rhodospirillales</taxon>
        <taxon>Stellaceae</taxon>
        <taxon>Stella</taxon>
    </lineage>
</organism>
<dbReference type="InterPro" id="IPR045079">
    <property type="entry name" value="Oxoprolinase-like"/>
</dbReference>
<dbReference type="GO" id="GO:0017168">
    <property type="term" value="F:5-oxoprolinase (ATP-hydrolyzing) activity"/>
    <property type="evidence" value="ECO:0007669"/>
    <property type="project" value="TreeGrafter"/>
</dbReference>
<dbReference type="EMBL" id="RJKX01000015">
    <property type="protein sequence ID" value="ROP84419.1"/>
    <property type="molecule type" value="Genomic_DNA"/>
</dbReference>
<feature type="domain" description="Hydantoinase/oxoprolinase N-terminal" evidence="2">
    <location>
        <begin position="21"/>
        <end position="197"/>
    </location>
</feature>
<dbReference type="GO" id="GO:0006749">
    <property type="term" value="P:glutathione metabolic process"/>
    <property type="evidence" value="ECO:0007669"/>
    <property type="project" value="TreeGrafter"/>
</dbReference>
<dbReference type="PANTHER" id="PTHR11365">
    <property type="entry name" value="5-OXOPROLINASE RELATED"/>
    <property type="match status" value="1"/>
</dbReference>